<proteinExistence type="predicted"/>
<keyword evidence="2" id="KW-1185">Reference proteome</keyword>
<gene>
    <name evidence="1" type="ORF">MLD38_015194</name>
</gene>
<accession>A0ACB9RF54</accession>
<dbReference type="Proteomes" id="UP001057402">
    <property type="component" value="Chromosome 4"/>
</dbReference>
<comment type="caution">
    <text evidence="1">The sequence shown here is derived from an EMBL/GenBank/DDBJ whole genome shotgun (WGS) entry which is preliminary data.</text>
</comment>
<name>A0ACB9RF54_9MYRT</name>
<dbReference type="EMBL" id="CM042883">
    <property type="protein sequence ID" value="KAI4377595.1"/>
    <property type="molecule type" value="Genomic_DNA"/>
</dbReference>
<evidence type="ECO:0000313" key="1">
    <source>
        <dbReference type="EMBL" id="KAI4377595.1"/>
    </source>
</evidence>
<organism evidence="1 2">
    <name type="scientific">Melastoma candidum</name>
    <dbReference type="NCBI Taxonomy" id="119954"/>
    <lineage>
        <taxon>Eukaryota</taxon>
        <taxon>Viridiplantae</taxon>
        <taxon>Streptophyta</taxon>
        <taxon>Embryophyta</taxon>
        <taxon>Tracheophyta</taxon>
        <taxon>Spermatophyta</taxon>
        <taxon>Magnoliopsida</taxon>
        <taxon>eudicotyledons</taxon>
        <taxon>Gunneridae</taxon>
        <taxon>Pentapetalae</taxon>
        <taxon>rosids</taxon>
        <taxon>malvids</taxon>
        <taxon>Myrtales</taxon>
        <taxon>Melastomataceae</taxon>
        <taxon>Melastomatoideae</taxon>
        <taxon>Melastomateae</taxon>
        <taxon>Melastoma</taxon>
    </lineage>
</organism>
<evidence type="ECO:0000313" key="2">
    <source>
        <dbReference type="Proteomes" id="UP001057402"/>
    </source>
</evidence>
<sequence length="414" mass="45799">MSLSKGSRVNLADLKGQMVKRIGPERSKEYLYYLTRFLSQKLSKVEFEKLCHRLLGRENLPLHNQLMRSILNNVLHGKGPPVFQNGTTASILHNKNSLVGTDDGKEQRFGALSNQHIDSSVWSNGILPQSPRRIRSGIKDRKSKDRASPLGPNGKVVAFEETGNKLIKENEILTLCDYERPLLHLPTVAERPEEDKDDDSLRVSDILKMLEKDDEAGLAAPKEGTDVKQGEVNPDSKSPLSAPLGIPNCFASGGGAHKSLPVDGLGNILSCYECGQLSDSESLRQYMNHIAEAQGLTGVSEESANILNSALDAYLKRLIGSCIELVGSRSSGHSYRDHLLKLQMSDRIKNGVASSQNHLHLESSDHKFGRALLQSSSTHISLHDFRVAMELNPHQLGEDWPLLLEKVSLHPFER</sequence>
<protein>
    <submittedName>
        <fullName evidence="1">Uncharacterized protein</fullName>
    </submittedName>
</protein>
<reference evidence="2" key="1">
    <citation type="journal article" date="2023" name="Front. Plant Sci.">
        <title>Chromosomal-level genome assembly of Melastoma candidum provides insights into trichome evolution.</title>
        <authorList>
            <person name="Zhong Y."/>
            <person name="Wu W."/>
            <person name="Sun C."/>
            <person name="Zou P."/>
            <person name="Liu Y."/>
            <person name="Dai S."/>
            <person name="Zhou R."/>
        </authorList>
    </citation>
    <scope>NUCLEOTIDE SEQUENCE [LARGE SCALE GENOMIC DNA]</scope>
</reference>